<evidence type="ECO:0000259" key="2">
    <source>
        <dbReference type="Pfam" id="PF00496"/>
    </source>
</evidence>
<comment type="caution">
    <text evidence="3">The sequence shown here is derived from an EMBL/GenBank/DDBJ whole genome shotgun (WGS) entry which is preliminary data.</text>
</comment>
<dbReference type="Proteomes" id="UP001589647">
    <property type="component" value="Unassembled WGS sequence"/>
</dbReference>
<dbReference type="PANTHER" id="PTHR30290">
    <property type="entry name" value="PERIPLASMIC BINDING COMPONENT OF ABC TRANSPORTER"/>
    <property type="match status" value="1"/>
</dbReference>
<dbReference type="CDD" id="cd08512">
    <property type="entry name" value="PBP2_NikA_DppA_OppA_like_7"/>
    <property type="match status" value="1"/>
</dbReference>
<evidence type="ECO:0000313" key="3">
    <source>
        <dbReference type="EMBL" id="MFB9201092.1"/>
    </source>
</evidence>
<evidence type="ECO:0000313" key="4">
    <source>
        <dbReference type="Proteomes" id="UP001589647"/>
    </source>
</evidence>
<reference evidence="3 4" key="1">
    <citation type="submission" date="2024-09" db="EMBL/GenBank/DDBJ databases">
        <authorList>
            <person name="Sun Q."/>
            <person name="Mori K."/>
        </authorList>
    </citation>
    <scope>NUCLEOTIDE SEQUENCE [LARGE SCALE GENOMIC DNA]</scope>
    <source>
        <strain evidence="3 4">CCM 3426</strain>
    </source>
</reference>
<evidence type="ECO:0000256" key="1">
    <source>
        <dbReference type="SAM" id="SignalP"/>
    </source>
</evidence>
<accession>A0ABV5I980</accession>
<organism evidence="3 4">
    <name type="scientific">Nonomuraea spiralis</name>
    <dbReference type="NCBI Taxonomy" id="46182"/>
    <lineage>
        <taxon>Bacteria</taxon>
        <taxon>Bacillati</taxon>
        <taxon>Actinomycetota</taxon>
        <taxon>Actinomycetes</taxon>
        <taxon>Streptosporangiales</taxon>
        <taxon>Streptosporangiaceae</taxon>
        <taxon>Nonomuraea</taxon>
    </lineage>
</organism>
<name>A0ABV5I980_9ACTN</name>
<dbReference type="SUPFAM" id="SSF53850">
    <property type="entry name" value="Periplasmic binding protein-like II"/>
    <property type="match status" value="1"/>
</dbReference>
<dbReference type="PROSITE" id="PS51257">
    <property type="entry name" value="PROKAR_LIPOPROTEIN"/>
    <property type="match status" value="1"/>
</dbReference>
<proteinExistence type="predicted"/>
<sequence>MRRRLVAAAALVLLSACSASPQDPGAPEPSRSPAAESAFVYAQNLDVISDWDPASSYSNEIIAFQNVYETLTHWNPFTKKSTPRLATSWRSTPDGRTWTFTLREGATFHTGRPVDAAAVKASIERTMKTRAGASYIWDAVSSIRAEDPSTVTFALKYAVPLDLIASSGYAAYVYDTQAAPDLRSWLGKGRDAGSGPYTVAAWSPGQEEELTLKAYPRYWGGWDKPHYSIVKYRVVPDPDRSWRMLARGEVSFVDRLDPRLFARAAVTPGVRTSERDSYQTALMLFNTASGPMKDVRVRRAVQKAVDYRGLLRALRGAGTPASGVVPEGLLGHVPGRPPRQDLAGAARLLTRAGYGPGGRPLRLRLTYAQGDSDQRLLATSLEAVLRPLNVTLDARAMSWNAQWQQGRKRGQDIFVMYWWPDYADGYSWFGNVFRSGNPPVFNLSYLRDRTLDELLEGLPELSVTDKEAAQAAYEQATGRVLDVRAAAALPWVVKYQRAYLGGVQGYDDNPAYPDVVFAYDLRPSG</sequence>
<dbReference type="InterPro" id="IPR039424">
    <property type="entry name" value="SBP_5"/>
</dbReference>
<dbReference type="Gene3D" id="3.10.105.10">
    <property type="entry name" value="Dipeptide-binding Protein, Domain 3"/>
    <property type="match status" value="1"/>
</dbReference>
<dbReference type="EMBL" id="JBHMEI010000003">
    <property type="protein sequence ID" value="MFB9201092.1"/>
    <property type="molecule type" value="Genomic_DNA"/>
</dbReference>
<dbReference type="Gene3D" id="3.40.190.10">
    <property type="entry name" value="Periplasmic binding protein-like II"/>
    <property type="match status" value="1"/>
</dbReference>
<dbReference type="PIRSF" id="PIRSF002741">
    <property type="entry name" value="MppA"/>
    <property type="match status" value="1"/>
</dbReference>
<gene>
    <name evidence="3" type="ORF">ACFFV7_07810</name>
</gene>
<dbReference type="InterPro" id="IPR030678">
    <property type="entry name" value="Peptide/Ni-bd"/>
</dbReference>
<feature type="signal peptide" evidence="1">
    <location>
        <begin position="1"/>
        <end position="21"/>
    </location>
</feature>
<dbReference type="RefSeq" id="WP_189646904.1">
    <property type="nucleotide sequence ID" value="NZ_BMRC01000003.1"/>
</dbReference>
<dbReference type="Pfam" id="PF00496">
    <property type="entry name" value="SBP_bac_5"/>
    <property type="match status" value="1"/>
</dbReference>
<keyword evidence="4" id="KW-1185">Reference proteome</keyword>
<feature type="chain" id="PRO_5045808432" evidence="1">
    <location>
        <begin position="22"/>
        <end position="525"/>
    </location>
</feature>
<keyword evidence="1" id="KW-0732">Signal</keyword>
<dbReference type="InterPro" id="IPR000914">
    <property type="entry name" value="SBP_5_dom"/>
</dbReference>
<protein>
    <submittedName>
        <fullName evidence="3">ABC transporter substrate-binding protein</fullName>
    </submittedName>
</protein>
<feature type="domain" description="Solute-binding protein family 5" evidence="2">
    <location>
        <begin position="82"/>
        <end position="437"/>
    </location>
</feature>